<accession>A0A7S6INK6</accession>
<dbReference type="EMBL" id="MT829326">
    <property type="protein sequence ID" value="QOI67919.1"/>
    <property type="molecule type" value="Genomic_DNA"/>
</dbReference>
<organism evidence="1 2">
    <name type="scientific">Enterococcus phage FX417</name>
    <dbReference type="NCBI Taxonomy" id="2769573"/>
    <lineage>
        <taxon>Viruses</taxon>
        <taxon>Duplodnaviria</taxon>
        <taxon>Heunggongvirae</taxon>
        <taxon>Uroviricota</taxon>
        <taxon>Caudoviricetes</taxon>
        <taxon>Efquatrovirus</taxon>
        <taxon>Efquatrovirus LY0322</taxon>
    </lineage>
</organism>
<evidence type="ECO:0000313" key="1">
    <source>
        <dbReference type="EMBL" id="QOI67919.1"/>
    </source>
</evidence>
<protein>
    <submittedName>
        <fullName evidence="1">Uncharacterized protein</fullName>
    </submittedName>
</protein>
<name>A0A7S6INK6_9CAUD</name>
<sequence>MKEFYTFKVSRNEAGMAMDNAMKVVHGVDFEIDSKFDAMNKLKEATVQAWLTPKQVNKVINELYSHNGINLTQYINHKNTIFVSFL</sequence>
<reference evidence="1" key="1">
    <citation type="submission" date="2020-07" db="EMBL/GenBank/DDBJ databases">
        <authorList>
            <person name="Dong S."/>
        </authorList>
    </citation>
    <scope>NUCLEOTIDE SEQUENCE</scope>
</reference>
<proteinExistence type="predicted"/>
<dbReference type="Proteomes" id="UP000612137">
    <property type="component" value="Segment"/>
</dbReference>
<evidence type="ECO:0000313" key="2">
    <source>
        <dbReference type="Proteomes" id="UP000612137"/>
    </source>
</evidence>